<name>X6NDH9_RETFI</name>
<dbReference type="Pfam" id="PF02181">
    <property type="entry name" value="FH2"/>
    <property type="match status" value="1"/>
</dbReference>
<feature type="domain" description="FH2" evidence="1">
    <location>
        <begin position="1"/>
        <end position="343"/>
    </location>
</feature>
<dbReference type="InterPro" id="IPR051425">
    <property type="entry name" value="Formin_Homology"/>
</dbReference>
<dbReference type="PROSITE" id="PS51444">
    <property type="entry name" value="FH2"/>
    <property type="match status" value="1"/>
</dbReference>
<dbReference type="OMA" id="AGIRMPF"/>
<dbReference type="InterPro" id="IPR042201">
    <property type="entry name" value="FH2_Formin_sf"/>
</dbReference>
<gene>
    <name evidence="2" type="ORF">RFI_13106</name>
</gene>
<dbReference type="Proteomes" id="UP000023152">
    <property type="component" value="Unassembled WGS sequence"/>
</dbReference>
<dbReference type="AlphaFoldDB" id="X6NDH9"/>
<dbReference type="OrthoDB" id="1104827at2759"/>
<sequence length="343" mass="39468">MKNLHWSTVNPFDVEKTVWKTVNEDSVMISAKELEDKFCWKEIESKSNEETKAVEVKQPETVSVLDPKRSYNVEIFLGRLKMDNWDVRNAMMEMNEQVLKIDVLNKMINFVPTPEELEAIKQQEGVAHLAAPDMYFKIIGSVDSNPKQRLELWVFKLSFDDAVKAERDKIQVVQDTVQNIRRSNHFQKLLTYILAIGNYMNGGTKNGGAFGFKLGSLIQLSRSKTVDNKQSLLQYLYEWLEVHDNSVLDFTNELACLEDASAVDMSTLRENVTSIGSRLKAIQDRLKQKPTSTDQFLNVMTPFYTSASNTFEHLSTSFQTLQKDLKSLGYNFFFFHSVSKKKK</sequence>
<dbReference type="EMBL" id="ASPP01009481">
    <property type="protein sequence ID" value="ETO24056.1"/>
    <property type="molecule type" value="Genomic_DNA"/>
</dbReference>
<organism evidence="2 3">
    <name type="scientific">Reticulomyxa filosa</name>
    <dbReference type="NCBI Taxonomy" id="46433"/>
    <lineage>
        <taxon>Eukaryota</taxon>
        <taxon>Sar</taxon>
        <taxon>Rhizaria</taxon>
        <taxon>Retaria</taxon>
        <taxon>Foraminifera</taxon>
        <taxon>Monothalamids</taxon>
        <taxon>Reticulomyxidae</taxon>
        <taxon>Reticulomyxa</taxon>
    </lineage>
</organism>
<protein>
    <submittedName>
        <fullName evidence="2">Protein diaphanous like protein</fullName>
    </submittedName>
</protein>
<dbReference type="SUPFAM" id="SSF101447">
    <property type="entry name" value="Formin homology 2 domain (FH2 domain)"/>
    <property type="match status" value="1"/>
</dbReference>
<dbReference type="SMART" id="SM00498">
    <property type="entry name" value="FH2"/>
    <property type="match status" value="1"/>
</dbReference>
<dbReference type="PANTHER" id="PTHR45725:SF1">
    <property type="entry name" value="DISHEVELLED ASSOCIATED ACTIVATOR OF MORPHOGENESIS, ISOFORM D"/>
    <property type="match status" value="1"/>
</dbReference>
<evidence type="ECO:0000313" key="2">
    <source>
        <dbReference type="EMBL" id="ETO24056.1"/>
    </source>
</evidence>
<dbReference type="InterPro" id="IPR015425">
    <property type="entry name" value="FH2_Formin"/>
</dbReference>
<dbReference type="Gene3D" id="1.20.58.2220">
    <property type="entry name" value="Formin, FH2 domain"/>
    <property type="match status" value="1"/>
</dbReference>
<keyword evidence="3" id="KW-1185">Reference proteome</keyword>
<dbReference type="PANTHER" id="PTHR45725">
    <property type="entry name" value="FORMIN HOMOLOGY 2 FAMILY MEMBER"/>
    <property type="match status" value="1"/>
</dbReference>
<reference evidence="2 3" key="1">
    <citation type="journal article" date="2013" name="Curr. Biol.">
        <title>The Genome of the Foraminiferan Reticulomyxa filosa.</title>
        <authorList>
            <person name="Glockner G."/>
            <person name="Hulsmann N."/>
            <person name="Schleicher M."/>
            <person name="Noegel A.A."/>
            <person name="Eichinger L."/>
            <person name="Gallinger C."/>
            <person name="Pawlowski J."/>
            <person name="Sierra R."/>
            <person name="Euteneuer U."/>
            <person name="Pillet L."/>
            <person name="Moustafa A."/>
            <person name="Platzer M."/>
            <person name="Groth M."/>
            <person name="Szafranski K."/>
            <person name="Schliwa M."/>
        </authorList>
    </citation>
    <scope>NUCLEOTIDE SEQUENCE [LARGE SCALE GENOMIC DNA]</scope>
</reference>
<accession>X6NDH9</accession>
<evidence type="ECO:0000313" key="3">
    <source>
        <dbReference type="Proteomes" id="UP000023152"/>
    </source>
</evidence>
<comment type="caution">
    <text evidence="2">The sequence shown here is derived from an EMBL/GenBank/DDBJ whole genome shotgun (WGS) entry which is preliminary data.</text>
</comment>
<evidence type="ECO:0000259" key="1">
    <source>
        <dbReference type="PROSITE" id="PS51444"/>
    </source>
</evidence>
<proteinExistence type="predicted"/>